<dbReference type="KEGG" id="saci:Sinac_0652"/>
<dbReference type="SUPFAM" id="SSF53649">
    <property type="entry name" value="Alkaline phosphatase-like"/>
    <property type="match status" value="1"/>
</dbReference>
<protein>
    <submittedName>
        <fullName evidence="3">Arylsulfatase A family protein</fullName>
    </submittedName>
</protein>
<dbReference type="EMBL" id="CP003364">
    <property type="protein sequence ID" value="AGA25067.1"/>
    <property type="molecule type" value="Genomic_DNA"/>
</dbReference>
<gene>
    <name evidence="3" type="ordered locus">Sinac_0652</name>
</gene>
<evidence type="ECO:0000313" key="4">
    <source>
        <dbReference type="Proteomes" id="UP000010798"/>
    </source>
</evidence>
<dbReference type="PANTHER" id="PTHR43751:SF3">
    <property type="entry name" value="SULFATASE N-TERMINAL DOMAIN-CONTAINING PROTEIN"/>
    <property type="match status" value="1"/>
</dbReference>
<organism evidence="3 4">
    <name type="scientific">Singulisphaera acidiphila (strain ATCC BAA-1392 / DSM 18658 / VKM B-2454 / MOB10)</name>
    <dbReference type="NCBI Taxonomy" id="886293"/>
    <lineage>
        <taxon>Bacteria</taxon>
        <taxon>Pseudomonadati</taxon>
        <taxon>Planctomycetota</taxon>
        <taxon>Planctomycetia</taxon>
        <taxon>Isosphaerales</taxon>
        <taxon>Isosphaeraceae</taxon>
        <taxon>Singulisphaera</taxon>
    </lineage>
</organism>
<feature type="transmembrane region" description="Helical" evidence="1">
    <location>
        <begin position="77"/>
        <end position="103"/>
    </location>
</feature>
<feature type="transmembrane region" description="Helical" evidence="1">
    <location>
        <begin position="115"/>
        <end position="140"/>
    </location>
</feature>
<evidence type="ECO:0000256" key="1">
    <source>
        <dbReference type="SAM" id="Phobius"/>
    </source>
</evidence>
<dbReference type="OrthoDB" id="9777306at2"/>
<feature type="transmembrane region" description="Helical" evidence="1">
    <location>
        <begin position="160"/>
        <end position="180"/>
    </location>
</feature>
<keyword evidence="1" id="KW-0812">Transmembrane</keyword>
<dbReference type="AlphaFoldDB" id="L0D748"/>
<dbReference type="eggNOG" id="COG3119">
    <property type="taxonomic scope" value="Bacteria"/>
</dbReference>
<keyword evidence="1" id="KW-1133">Transmembrane helix</keyword>
<dbReference type="HOGENOM" id="CLU_006332_14_1_0"/>
<dbReference type="Pfam" id="PF00884">
    <property type="entry name" value="Sulfatase"/>
    <property type="match status" value="1"/>
</dbReference>
<feature type="domain" description="Sulfatase N-terminal" evidence="2">
    <location>
        <begin position="202"/>
        <end position="536"/>
    </location>
</feature>
<reference evidence="3 4" key="1">
    <citation type="submission" date="2012-02" db="EMBL/GenBank/DDBJ databases">
        <title>Complete sequence of chromosome of Singulisphaera acidiphila DSM 18658.</title>
        <authorList>
            <consortium name="US DOE Joint Genome Institute (JGI-PGF)"/>
            <person name="Lucas S."/>
            <person name="Copeland A."/>
            <person name="Lapidus A."/>
            <person name="Glavina del Rio T."/>
            <person name="Dalin E."/>
            <person name="Tice H."/>
            <person name="Bruce D."/>
            <person name="Goodwin L."/>
            <person name="Pitluck S."/>
            <person name="Peters L."/>
            <person name="Ovchinnikova G."/>
            <person name="Chertkov O."/>
            <person name="Kyrpides N."/>
            <person name="Mavromatis K."/>
            <person name="Ivanova N."/>
            <person name="Brettin T."/>
            <person name="Detter J.C."/>
            <person name="Han C."/>
            <person name="Larimer F."/>
            <person name="Land M."/>
            <person name="Hauser L."/>
            <person name="Markowitz V."/>
            <person name="Cheng J.-F."/>
            <person name="Hugenholtz P."/>
            <person name="Woyke T."/>
            <person name="Wu D."/>
            <person name="Tindall B."/>
            <person name="Pomrenke H."/>
            <person name="Brambilla E."/>
            <person name="Klenk H.-P."/>
            <person name="Eisen J.A."/>
        </authorList>
    </citation>
    <scope>NUCLEOTIDE SEQUENCE [LARGE SCALE GENOMIC DNA]</scope>
    <source>
        <strain evidence="4">ATCC BAA-1392 / DSM 18658 / VKM B-2454 / MOB10</strain>
    </source>
</reference>
<keyword evidence="4" id="KW-1185">Reference proteome</keyword>
<sequence length="654" mass="71935">MQRLASPRRAGGNRRAPWIRNAPPSTVPALGSTWSAWLIMSAWFGLVSGLLELGLLVVRKLLYTEAALGAMQINRHFLWMIPTATLVLFLAWGALVGLIGRLVPRAGARLALPAHLFLGLLTLLLAIQRLHVVACLVLAFGGSYRLAPWLAFRAARFDRLARVSLPGLVGLLVILGSVSYHRVALAEPRALAALPPAAPGASNVILIVLDTVRADHLSLYGYERGTTPNLARLARRGVRFARARSTAPWTLPSHASMFTGRWPCELFSRQHQPLGPRHPTLAGFLRDQGYLTAGFVANTYYCNHWFGLARGFLHYEDDSGQELVVSPGAMLRASDLGKKTLEIVEAAFGVGPGPTASRKDAARINQEFLTWLSANSSANANRPFFAFLNYLDAHAPYLVPNKSAPHFGTVPSTPAEYSVLVDWDVTDKRNVADRSVELARDAYDDCLAYLDSQLGHLFDELERRDLFANTMVIITSDHGEHFGEHPRLYSHAQSLYGPELDVPLLVVAPQAVPAGRVVADPVSLRDLPATVVHWLGLSSQSPFPGQPLSRHWDHDLARTLPQAEPVFSESALGHKPASPKHAIPALRGPLSAMLTDRHSYIRTDGHRKHHEELYDLTVDPEETTNLVGLPEHQESLEVFRASYEQLQRDSVSPN</sequence>
<dbReference type="InterPro" id="IPR052701">
    <property type="entry name" value="GAG_Ulvan_Degrading_Sulfatases"/>
</dbReference>
<dbReference type="Proteomes" id="UP000010798">
    <property type="component" value="Chromosome"/>
</dbReference>
<feature type="transmembrane region" description="Helical" evidence="1">
    <location>
        <begin position="34"/>
        <end position="57"/>
    </location>
</feature>
<dbReference type="InterPro" id="IPR017850">
    <property type="entry name" value="Alkaline_phosphatase_core_sf"/>
</dbReference>
<dbReference type="CDD" id="cd16148">
    <property type="entry name" value="sulfatase_like"/>
    <property type="match status" value="1"/>
</dbReference>
<accession>L0D748</accession>
<dbReference type="InterPro" id="IPR000917">
    <property type="entry name" value="Sulfatase_N"/>
</dbReference>
<evidence type="ECO:0000259" key="2">
    <source>
        <dbReference type="Pfam" id="PF00884"/>
    </source>
</evidence>
<dbReference type="PANTHER" id="PTHR43751">
    <property type="entry name" value="SULFATASE"/>
    <property type="match status" value="1"/>
</dbReference>
<name>L0D748_SINAD</name>
<evidence type="ECO:0000313" key="3">
    <source>
        <dbReference type="EMBL" id="AGA25067.1"/>
    </source>
</evidence>
<dbReference type="Gene3D" id="3.40.720.10">
    <property type="entry name" value="Alkaline Phosphatase, subunit A"/>
    <property type="match status" value="1"/>
</dbReference>
<keyword evidence="1" id="KW-0472">Membrane</keyword>
<dbReference type="RefSeq" id="WP_015244250.1">
    <property type="nucleotide sequence ID" value="NC_019892.1"/>
</dbReference>
<dbReference type="STRING" id="886293.Sinac_0652"/>
<proteinExistence type="predicted"/>